<reference evidence="4" key="3">
    <citation type="submission" date="2025-05" db="UniProtKB">
        <authorList>
            <consortium name="EnsemblMetazoa"/>
        </authorList>
    </citation>
    <scope>IDENTIFICATION</scope>
</reference>
<evidence type="ECO:0000313" key="5">
    <source>
        <dbReference type="Proteomes" id="UP001652680"/>
    </source>
</evidence>
<protein>
    <submittedName>
        <fullName evidence="6">Snaclec coagulation factor IX/factor X-binding protein subunit B</fullName>
    </submittedName>
</protein>
<reference evidence="5" key="1">
    <citation type="journal article" date="2021" name="Elife">
        <title>Highly contiguous assemblies of 101 drosophilid genomes.</title>
        <authorList>
            <person name="Kim B.Y."/>
            <person name="Wang J.R."/>
            <person name="Miller D.E."/>
            <person name="Barmina O."/>
            <person name="Delaney E."/>
            <person name="Thompson A."/>
            <person name="Comeault A.A."/>
            <person name="Peede D."/>
            <person name="D'Agostino E.R."/>
            <person name="Pelaez J."/>
            <person name="Aguilar J.M."/>
            <person name="Haji D."/>
            <person name="Matsunaga T."/>
            <person name="Armstrong E.E."/>
            <person name="Zych M."/>
            <person name="Ogawa Y."/>
            <person name="Stamenkovic-Radak M."/>
            <person name="Jelic M."/>
            <person name="Veselinovic M.S."/>
            <person name="Tanaskovic M."/>
            <person name="Eric P."/>
            <person name="Gao J.J."/>
            <person name="Katoh T.K."/>
            <person name="Toda M.J."/>
            <person name="Watabe H."/>
            <person name="Watada M."/>
            <person name="Davis J.S."/>
            <person name="Moyle L.C."/>
            <person name="Manoli G."/>
            <person name="Bertolini E."/>
            <person name="Kostal V."/>
            <person name="Hawley R.S."/>
            <person name="Takahashi A."/>
            <person name="Jones C.D."/>
            <person name="Price D.K."/>
            <person name="Whiteman N."/>
            <person name="Kopp A."/>
            <person name="Matute D.R."/>
            <person name="Petrov D.A."/>
        </authorList>
    </citation>
    <scope>NUCLEOTIDE SEQUENCE [LARGE SCALE GENOMIC DNA]</scope>
</reference>
<dbReference type="GeneID" id="108051919"/>
<keyword evidence="1" id="KW-1015">Disulfide bond</keyword>
<feature type="signal peptide" evidence="2">
    <location>
        <begin position="1"/>
        <end position="17"/>
    </location>
</feature>
<dbReference type="OrthoDB" id="418245at2759"/>
<name>A0A6P4FIG6_DRORH</name>
<dbReference type="AlphaFoldDB" id="A0A6P4FIG6"/>
<dbReference type="EnsemblMetazoa" id="XM_017134208.1">
    <property type="protein sequence ID" value="XP_016989697.1"/>
    <property type="gene ID" value="LOC108051919"/>
</dbReference>
<dbReference type="PROSITE" id="PS00615">
    <property type="entry name" value="C_TYPE_LECTIN_1"/>
    <property type="match status" value="1"/>
</dbReference>
<sequence>MLTILFIICGLRFWVIASNNSTSLENVFVPKCYPLIQCDDYFSVAGFVEVNWLEANYICNRVGSVLATVRNEEHHQLMIDYLIKNEKIFGRKTFWLGATNQVKRTYFWTWLSTGIPVTYGQWASKEPKSDRTGQDACMVLGTDNLWHSDSCNEKHYFICENICQLNYTSLDKRVYI</sequence>
<evidence type="ECO:0000313" key="6">
    <source>
        <dbReference type="RefSeq" id="XP_016989697.1"/>
    </source>
</evidence>
<evidence type="ECO:0000259" key="3">
    <source>
        <dbReference type="PROSITE" id="PS50041"/>
    </source>
</evidence>
<evidence type="ECO:0000256" key="1">
    <source>
        <dbReference type="ARBA" id="ARBA00023157"/>
    </source>
</evidence>
<dbReference type="PROSITE" id="PS50041">
    <property type="entry name" value="C_TYPE_LECTIN_2"/>
    <property type="match status" value="1"/>
</dbReference>
<feature type="domain" description="C-type lectin" evidence="3">
    <location>
        <begin position="28"/>
        <end position="160"/>
    </location>
</feature>
<dbReference type="Gene3D" id="3.10.100.10">
    <property type="entry name" value="Mannose-Binding Protein A, subunit A"/>
    <property type="match status" value="1"/>
</dbReference>
<evidence type="ECO:0000256" key="2">
    <source>
        <dbReference type="SAM" id="SignalP"/>
    </source>
</evidence>
<feature type="chain" id="PRO_5027893008" evidence="2">
    <location>
        <begin position="18"/>
        <end position="176"/>
    </location>
</feature>
<dbReference type="Proteomes" id="UP001652680">
    <property type="component" value="Unassembled WGS sequence"/>
</dbReference>
<dbReference type="InterPro" id="IPR001304">
    <property type="entry name" value="C-type_lectin-like"/>
</dbReference>
<dbReference type="InterPro" id="IPR018378">
    <property type="entry name" value="C-type_lectin_CS"/>
</dbReference>
<proteinExistence type="predicted"/>
<gene>
    <name evidence="6" type="primary">LOC108051919</name>
    <name evidence="4" type="synonym">108051919</name>
</gene>
<dbReference type="InterPro" id="IPR050111">
    <property type="entry name" value="C-type_lectin/snaclec_domain"/>
</dbReference>
<dbReference type="SUPFAM" id="SSF56436">
    <property type="entry name" value="C-type lectin-like"/>
    <property type="match status" value="1"/>
</dbReference>
<dbReference type="InterPro" id="IPR016186">
    <property type="entry name" value="C-type_lectin-like/link_sf"/>
</dbReference>
<dbReference type="CDD" id="cd00037">
    <property type="entry name" value="CLECT"/>
    <property type="match status" value="1"/>
</dbReference>
<dbReference type="RefSeq" id="XP_016989697.1">
    <property type="nucleotide sequence ID" value="XM_017134208.1"/>
</dbReference>
<dbReference type="Pfam" id="PF00059">
    <property type="entry name" value="Lectin_C"/>
    <property type="match status" value="1"/>
</dbReference>
<evidence type="ECO:0000313" key="4">
    <source>
        <dbReference type="EnsemblMetazoa" id="XP_016989697.1"/>
    </source>
</evidence>
<reference evidence="6" key="2">
    <citation type="submission" date="2025-04" db="UniProtKB">
        <authorList>
            <consortium name="RefSeq"/>
        </authorList>
    </citation>
    <scope>IDENTIFICATION</scope>
</reference>
<dbReference type="PANTHER" id="PTHR22803">
    <property type="entry name" value="MANNOSE, PHOSPHOLIPASE, LECTIN RECEPTOR RELATED"/>
    <property type="match status" value="1"/>
</dbReference>
<keyword evidence="2" id="KW-0732">Signal</keyword>
<accession>A0A6P4FIG6</accession>
<organism evidence="6">
    <name type="scientific">Drosophila rhopaloa</name>
    <name type="common">Fruit fly</name>
    <dbReference type="NCBI Taxonomy" id="1041015"/>
    <lineage>
        <taxon>Eukaryota</taxon>
        <taxon>Metazoa</taxon>
        <taxon>Ecdysozoa</taxon>
        <taxon>Arthropoda</taxon>
        <taxon>Hexapoda</taxon>
        <taxon>Insecta</taxon>
        <taxon>Pterygota</taxon>
        <taxon>Neoptera</taxon>
        <taxon>Endopterygota</taxon>
        <taxon>Diptera</taxon>
        <taxon>Brachycera</taxon>
        <taxon>Muscomorpha</taxon>
        <taxon>Ephydroidea</taxon>
        <taxon>Drosophilidae</taxon>
        <taxon>Drosophila</taxon>
        <taxon>Sophophora</taxon>
    </lineage>
</organism>
<dbReference type="InterPro" id="IPR016187">
    <property type="entry name" value="CTDL_fold"/>
</dbReference>
<keyword evidence="5" id="KW-1185">Reference proteome</keyword>
<dbReference type="SMART" id="SM00034">
    <property type="entry name" value="CLECT"/>
    <property type="match status" value="1"/>
</dbReference>